<evidence type="ECO:0000256" key="2">
    <source>
        <dbReference type="ARBA" id="ARBA00022448"/>
    </source>
</evidence>
<dbReference type="RefSeq" id="WP_083049794.1">
    <property type="nucleotide sequence ID" value="NZ_MWQY01000007.1"/>
</dbReference>
<keyword evidence="6 7" id="KW-0472">Membrane</keyword>
<feature type="transmembrane region" description="Helical" evidence="7">
    <location>
        <begin position="213"/>
        <end position="238"/>
    </location>
</feature>
<comment type="similarity">
    <text evidence="7">Belongs to the binding-protein-dependent transport system permease family.</text>
</comment>
<organism evidence="9 10">
    <name type="scientific">Marispirochaeta aestuarii</name>
    <dbReference type="NCBI Taxonomy" id="1963862"/>
    <lineage>
        <taxon>Bacteria</taxon>
        <taxon>Pseudomonadati</taxon>
        <taxon>Spirochaetota</taxon>
        <taxon>Spirochaetia</taxon>
        <taxon>Spirochaetales</taxon>
        <taxon>Spirochaetaceae</taxon>
        <taxon>Marispirochaeta</taxon>
    </lineage>
</organism>
<keyword evidence="5 7" id="KW-1133">Transmembrane helix</keyword>
<dbReference type="Proteomes" id="UP000192343">
    <property type="component" value="Unassembled WGS sequence"/>
</dbReference>
<evidence type="ECO:0000256" key="3">
    <source>
        <dbReference type="ARBA" id="ARBA00022475"/>
    </source>
</evidence>
<feature type="transmembrane region" description="Helical" evidence="7">
    <location>
        <begin position="273"/>
        <end position="295"/>
    </location>
</feature>
<dbReference type="SUPFAM" id="SSF161098">
    <property type="entry name" value="MetI-like"/>
    <property type="match status" value="1"/>
</dbReference>
<reference evidence="9 10" key="1">
    <citation type="submission" date="2017-03" db="EMBL/GenBank/DDBJ databases">
        <title>Draft Genome sequence of Marispirochaeta sp. strain JC444.</title>
        <authorList>
            <person name="Shivani Y."/>
            <person name="Subhash Y."/>
            <person name="Sasikala C."/>
            <person name="Ramana C."/>
        </authorList>
    </citation>
    <scope>NUCLEOTIDE SEQUENCE [LARGE SCALE GENOMIC DNA]</scope>
    <source>
        <strain evidence="9 10">JC444</strain>
    </source>
</reference>
<gene>
    <name evidence="9" type="ORF">B4O97_07840</name>
</gene>
<evidence type="ECO:0000313" key="9">
    <source>
        <dbReference type="EMBL" id="ORC35971.1"/>
    </source>
</evidence>
<dbReference type="OrthoDB" id="356735at2"/>
<name>A0A1Y1RZB5_9SPIO</name>
<keyword evidence="10" id="KW-1185">Reference proteome</keyword>
<proteinExistence type="inferred from homology"/>
<dbReference type="STRING" id="1963862.B4O97_07840"/>
<dbReference type="GO" id="GO:0005886">
    <property type="term" value="C:plasma membrane"/>
    <property type="evidence" value="ECO:0007669"/>
    <property type="project" value="UniProtKB-SubCell"/>
</dbReference>
<dbReference type="Gene3D" id="1.10.3720.10">
    <property type="entry name" value="MetI-like"/>
    <property type="match status" value="1"/>
</dbReference>
<evidence type="ECO:0000256" key="6">
    <source>
        <dbReference type="ARBA" id="ARBA00023136"/>
    </source>
</evidence>
<dbReference type="SUPFAM" id="SSF160964">
    <property type="entry name" value="MalF N-terminal region-like"/>
    <property type="match status" value="1"/>
</dbReference>
<keyword evidence="3" id="KW-1003">Cell membrane</keyword>
<dbReference type="GO" id="GO:0055085">
    <property type="term" value="P:transmembrane transport"/>
    <property type="evidence" value="ECO:0007669"/>
    <property type="project" value="InterPro"/>
</dbReference>
<evidence type="ECO:0000259" key="8">
    <source>
        <dbReference type="PROSITE" id="PS50928"/>
    </source>
</evidence>
<keyword evidence="2 7" id="KW-0813">Transport</keyword>
<sequence length="306" mass="34647">MVETGILRSNKFFTLKKMQAYFFVLPGIIILLVLLVYPLIQVMVLSFFQGNLLEREFIGLSNYIQLFSDPVFWKALLQTSYFTINSVIFHFLIGLSLALILNQHINSNIRSLFRGFLIIPWLLAPTVAAMIWILIYNPFGMLNGLLTSFNLLSGRGQSINWIGNPNLSLLSVTVVNIWRGYPFTMVMLLAALQGIPDELYEAARIDGASPIKSFFYITIPALKGTMFTVGLLDIIWTFRHFDIIFAMTGGGPMNSSEVMTTHIYNLAFRSLKWGYAAAEAVIMFLVMLIFSTFYIRNLKKGETGND</sequence>
<feature type="transmembrane region" description="Helical" evidence="7">
    <location>
        <begin position="20"/>
        <end position="40"/>
    </location>
</feature>
<dbReference type="EMBL" id="MWQY01000007">
    <property type="protein sequence ID" value="ORC35971.1"/>
    <property type="molecule type" value="Genomic_DNA"/>
</dbReference>
<dbReference type="PROSITE" id="PS50928">
    <property type="entry name" value="ABC_TM1"/>
    <property type="match status" value="1"/>
</dbReference>
<evidence type="ECO:0000313" key="10">
    <source>
        <dbReference type="Proteomes" id="UP000192343"/>
    </source>
</evidence>
<evidence type="ECO:0000256" key="1">
    <source>
        <dbReference type="ARBA" id="ARBA00004651"/>
    </source>
</evidence>
<dbReference type="PANTHER" id="PTHR43005:SF1">
    <property type="entry name" value="SPERMIDINE_PUTRESCINE TRANSPORT SYSTEM PERMEASE PROTEIN"/>
    <property type="match status" value="1"/>
</dbReference>
<dbReference type="PANTHER" id="PTHR43005">
    <property type="entry name" value="BLR7065 PROTEIN"/>
    <property type="match status" value="1"/>
</dbReference>
<keyword evidence="4 7" id="KW-0812">Transmembrane</keyword>
<comment type="subcellular location">
    <subcellularLocation>
        <location evidence="1 7">Cell membrane</location>
        <topology evidence="1 7">Multi-pass membrane protein</topology>
    </subcellularLocation>
</comment>
<comment type="caution">
    <text evidence="9">The sequence shown here is derived from an EMBL/GenBank/DDBJ whole genome shotgun (WGS) entry which is preliminary data.</text>
</comment>
<feature type="transmembrane region" description="Helical" evidence="7">
    <location>
        <begin position="113"/>
        <end position="135"/>
    </location>
</feature>
<evidence type="ECO:0000256" key="4">
    <source>
        <dbReference type="ARBA" id="ARBA00022692"/>
    </source>
</evidence>
<evidence type="ECO:0000256" key="5">
    <source>
        <dbReference type="ARBA" id="ARBA00022989"/>
    </source>
</evidence>
<accession>A0A1Y1RZB5</accession>
<dbReference type="InterPro" id="IPR000515">
    <property type="entry name" value="MetI-like"/>
</dbReference>
<evidence type="ECO:0000256" key="7">
    <source>
        <dbReference type="RuleBase" id="RU363032"/>
    </source>
</evidence>
<dbReference type="InterPro" id="IPR035906">
    <property type="entry name" value="MetI-like_sf"/>
</dbReference>
<feature type="domain" description="ABC transmembrane type-1" evidence="8">
    <location>
        <begin position="76"/>
        <end position="294"/>
    </location>
</feature>
<feature type="transmembrane region" description="Helical" evidence="7">
    <location>
        <begin position="169"/>
        <end position="192"/>
    </location>
</feature>
<protein>
    <recommendedName>
        <fullName evidence="8">ABC transmembrane type-1 domain-containing protein</fullName>
    </recommendedName>
</protein>
<feature type="transmembrane region" description="Helical" evidence="7">
    <location>
        <begin position="81"/>
        <end position="101"/>
    </location>
</feature>
<dbReference type="Pfam" id="PF00528">
    <property type="entry name" value="BPD_transp_1"/>
    <property type="match status" value="1"/>
</dbReference>
<dbReference type="CDD" id="cd06261">
    <property type="entry name" value="TM_PBP2"/>
    <property type="match status" value="1"/>
</dbReference>
<dbReference type="AlphaFoldDB" id="A0A1Y1RZB5"/>